<feature type="compositionally biased region" description="Low complexity" evidence="1">
    <location>
        <begin position="364"/>
        <end position="415"/>
    </location>
</feature>
<feature type="compositionally biased region" description="Acidic residues" evidence="1">
    <location>
        <begin position="416"/>
        <end position="426"/>
    </location>
</feature>
<gene>
    <name evidence="2" type="ORF">PPL_07913</name>
</gene>
<dbReference type="EMBL" id="ADBJ01000036">
    <property type="protein sequence ID" value="EFA79088.1"/>
    <property type="molecule type" value="Genomic_DNA"/>
</dbReference>
<accession>D3BHB1</accession>
<dbReference type="InParanoid" id="D3BHB1"/>
<feature type="region of interest" description="Disordered" evidence="1">
    <location>
        <begin position="55"/>
        <end position="112"/>
    </location>
</feature>
<feature type="compositionally biased region" description="Polar residues" evidence="1">
    <location>
        <begin position="552"/>
        <end position="564"/>
    </location>
</feature>
<evidence type="ECO:0000313" key="2">
    <source>
        <dbReference type="EMBL" id="EFA79088.1"/>
    </source>
</evidence>
<feature type="region of interest" description="Disordered" evidence="1">
    <location>
        <begin position="359"/>
        <end position="460"/>
    </location>
</feature>
<reference evidence="2 3" key="1">
    <citation type="journal article" date="2011" name="Genome Res.">
        <title>Phylogeny-wide analysis of social amoeba genomes highlights ancient origins for complex intercellular communication.</title>
        <authorList>
            <person name="Heidel A.J."/>
            <person name="Lawal H.M."/>
            <person name="Felder M."/>
            <person name="Schilde C."/>
            <person name="Helps N.R."/>
            <person name="Tunggal B."/>
            <person name="Rivero F."/>
            <person name="John U."/>
            <person name="Schleicher M."/>
            <person name="Eichinger L."/>
            <person name="Platzer M."/>
            <person name="Noegel A.A."/>
            <person name="Schaap P."/>
            <person name="Gloeckner G."/>
        </authorList>
    </citation>
    <scope>NUCLEOTIDE SEQUENCE [LARGE SCALE GENOMIC DNA]</scope>
    <source>
        <strain evidence="3">ATCC 26659 / Pp 5 / PN500</strain>
    </source>
</reference>
<evidence type="ECO:0000256" key="1">
    <source>
        <dbReference type="SAM" id="MobiDB-lite"/>
    </source>
</evidence>
<feature type="region of interest" description="Disordered" evidence="1">
    <location>
        <begin position="606"/>
        <end position="654"/>
    </location>
</feature>
<proteinExistence type="predicted"/>
<feature type="compositionally biased region" description="Low complexity" evidence="1">
    <location>
        <begin position="570"/>
        <end position="579"/>
    </location>
</feature>
<dbReference type="Proteomes" id="UP000001396">
    <property type="component" value="Unassembled WGS sequence"/>
</dbReference>
<feature type="compositionally biased region" description="Low complexity" evidence="1">
    <location>
        <begin position="527"/>
        <end position="551"/>
    </location>
</feature>
<evidence type="ECO:0000313" key="3">
    <source>
        <dbReference type="Proteomes" id="UP000001396"/>
    </source>
</evidence>
<feature type="region of interest" description="Disordered" evidence="1">
    <location>
        <begin position="486"/>
        <end position="579"/>
    </location>
</feature>
<protein>
    <submittedName>
        <fullName evidence="2">Uncharacterized protein</fullName>
    </submittedName>
</protein>
<name>D3BHB1_HETP5</name>
<keyword evidence="3" id="KW-1185">Reference proteome</keyword>
<dbReference type="GeneID" id="31363393"/>
<sequence length="654" mass="73473">MKAYSIYVEHSIKNEWSIDFMLCGHFMCSYHDLKDDSKCPNCEKEVITQQHLDVNVKRQKTDTPTAASTTSSPTLLLSPIGGTSSTTTTSKQLQLTPTTTTTTTTSTSTSSSSLSTSTVIIATPTTTTTTKSQEDKSLQDEKDLKPKNILQKRYCQIHHYKLRYINVTQQWNQESPTTDKFQFFTSERRQLCNKLDTTFKETIKAVNEVSTATGEIAKLKERNSHLHKFEIDKYYELVSVKIDRDDRSWFTMERFHIGSGKLVSGSTKRFQIRNSQGALEVMGPISIATNNNSIHILCDKEMRRCDLDFDEKKPHIKSLKFQNQENLNTLFDDCKLMVLDRELKHFFYSIIYADEESNNEDIADNNNDNNNNNNNDIDMNNNNNNNENDNNNYNDVDMNNNNNNNIFGNNSNNENDNADDKDDNDNSSDSSSTKDGDEDDDDDDSDNDSESDKDDNDHDMIKSELNEDKKQFNQSEQPKMLLVNVKEESDDSKDQTTPELKSISSPPLFGDNEKLESPKAINSLSPTTTAASSSLTTTSTAATTTTTTTTTDQQKITNSPSTPVLLTEPSITTTSSSSKKSYFIEQIIPSIPVGFSEGDAYCFYEKPQPSSTTSSASATTTSSSQATQSSNYDSVIDLDNEKHETTSKKRTRIN</sequence>
<feature type="compositionally biased region" description="Acidic residues" evidence="1">
    <location>
        <begin position="436"/>
        <end position="454"/>
    </location>
</feature>
<feature type="compositionally biased region" description="Low complexity" evidence="1">
    <location>
        <begin position="63"/>
        <end position="112"/>
    </location>
</feature>
<comment type="caution">
    <text evidence="2">The sequence shown here is derived from an EMBL/GenBank/DDBJ whole genome shotgun (WGS) entry which is preliminary data.</text>
</comment>
<organism evidence="2 3">
    <name type="scientific">Heterostelium pallidum (strain ATCC 26659 / Pp 5 / PN500)</name>
    <name type="common">Cellular slime mold</name>
    <name type="synonym">Polysphondylium pallidum</name>
    <dbReference type="NCBI Taxonomy" id="670386"/>
    <lineage>
        <taxon>Eukaryota</taxon>
        <taxon>Amoebozoa</taxon>
        <taxon>Evosea</taxon>
        <taxon>Eumycetozoa</taxon>
        <taxon>Dictyostelia</taxon>
        <taxon>Acytosteliales</taxon>
        <taxon>Acytosteliaceae</taxon>
        <taxon>Heterostelium</taxon>
    </lineage>
</organism>
<feature type="compositionally biased region" description="Polar residues" evidence="1">
    <location>
        <begin position="495"/>
        <end position="505"/>
    </location>
</feature>
<feature type="compositionally biased region" description="Low complexity" evidence="1">
    <location>
        <begin position="610"/>
        <end position="630"/>
    </location>
</feature>
<dbReference type="AlphaFoldDB" id="D3BHB1"/>
<dbReference type="RefSeq" id="XP_020431210.1">
    <property type="nucleotide sequence ID" value="XM_020578746.1"/>
</dbReference>